<dbReference type="PANTHER" id="PTHR24121">
    <property type="entry name" value="NO MECHANORECEPTOR POTENTIAL C, ISOFORM D-RELATED"/>
    <property type="match status" value="1"/>
</dbReference>
<name>A0A803KVY5_CHEQI</name>
<proteinExistence type="predicted"/>
<dbReference type="KEGG" id="cqi:110697098"/>
<dbReference type="Gramene" id="AUR62003193-RA">
    <property type="protein sequence ID" value="AUR62003193-RA:cds"/>
    <property type="gene ID" value="AUR62003193"/>
</dbReference>
<dbReference type="OrthoDB" id="598775at2759"/>
<evidence type="ECO:0000313" key="1">
    <source>
        <dbReference type="EnsemblPlants" id="AUR62003193-RA:cds"/>
    </source>
</evidence>
<reference evidence="1" key="1">
    <citation type="journal article" date="2017" name="Nature">
        <title>The genome of Chenopodium quinoa.</title>
        <authorList>
            <person name="Jarvis D.E."/>
            <person name="Ho Y.S."/>
            <person name="Lightfoot D.J."/>
            <person name="Schmoeckel S.M."/>
            <person name="Li B."/>
            <person name="Borm T.J.A."/>
            <person name="Ohyanagi H."/>
            <person name="Mineta K."/>
            <person name="Michell C.T."/>
            <person name="Saber N."/>
            <person name="Kharbatia N.M."/>
            <person name="Rupper R.R."/>
            <person name="Sharp A.R."/>
            <person name="Dally N."/>
            <person name="Boughton B.A."/>
            <person name="Woo Y.H."/>
            <person name="Gao G."/>
            <person name="Schijlen E.G.W.M."/>
            <person name="Guo X."/>
            <person name="Momin A.A."/>
            <person name="Negrao S."/>
            <person name="Al-Babili S."/>
            <person name="Gehring C."/>
            <person name="Roessner U."/>
            <person name="Jung C."/>
            <person name="Murphy K."/>
            <person name="Arold S.T."/>
            <person name="Gojobori T."/>
            <person name="van der Linden C.G."/>
            <person name="van Loo E.N."/>
            <person name="Jellen E.N."/>
            <person name="Maughan P.J."/>
            <person name="Tester M."/>
        </authorList>
    </citation>
    <scope>NUCLEOTIDE SEQUENCE [LARGE SCALE GENOMIC DNA]</scope>
    <source>
        <strain evidence="1">cv. PI 614886</strain>
    </source>
</reference>
<evidence type="ECO:0000313" key="2">
    <source>
        <dbReference type="Proteomes" id="UP000596660"/>
    </source>
</evidence>
<dbReference type="InterPro" id="IPR002110">
    <property type="entry name" value="Ankyrin_rpt"/>
</dbReference>
<dbReference type="AlphaFoldDB" id="A0A803KVY5"/>
<dbReference type="Pfam" id="PF13637">
    <property type="entry name" value="Ank_4"/>
    <property type="match status" value="1"/>
</dbReference>
<accession>A0A803KVY5</accession>
<dbReference type="Proteomes" id="UP000596660">
    <property type="component" value="Unplaced"/>
</dbReference>
<organism evidence="1 2">
    <name type="scientific">Chenopodium quinoa</name>
    <name type="common">Quinoa</name>
    <dbReference type="NCBI Taxonomy" id="63459"/>
    <lineage>
        <taxon>Eukaryota</taxon>
        <taxon>Viridiplantae</taxon>
        <taxon>Streptophyta</taxon>
        <taxon>Embryophyta</taxon>
        <taxon>Tracheophyta</taxon>
        <taxon>Spermatophyta</taxon>
        <taxon>Magnoliopsida</taxon>
        <taxon>eudicotyledons</taxon>
        <taxon>Gunneridae</taxon>
        <taxon>Pentapetalae</taxon>
        <taxon>Caryophyllales</taxon>
        <taxon>Chenopodiaceae</taxon>
        <taxon>Chenopodioideae</taxon>
        <taxon>Atripliceae</taxon>
        <taxon>Chenopodium</taxon>
    </lineage>
</organism>
<dbReference type="GeneID" id="110697098"/>
<dbReference type="Pfam" id="PF12796">
    <property type="entry name" value="Ank_2"/>
    <property type="match status" value="1"/>
</dbReference>
<protein>
    <submittedName>
        <fullName evidence="1">Uncharacterized protein</fullName>
    </submittedName>
</protein>
<dbReference type="SUPFAM" id="SSF48403">
    <property type="entry name" value="Ankyrin repeat"/>
    <property type="match status" value="1"/>
</dbReference>
<gene>
    <name evidence="1" type="primary">LOC110697098</name>
</gene>
<dbReference type="Gene3D" id="1.25.40.20">
    <property type="entry name" value="Ankyrin repeat-containing domain"/>
    <property type="match status" value="1"/>
</dbReference>
<dbReference type="EnsemblPlants" id="AUR62003193-RA">
    <property type="protein sequence ID" value="AUR62003193-RA:cds"/>
    <property type="gene ID" value="AUR62003193"/>
</dbReference>
<keyword evidence="2" id="KW-1185">Reference proteome</keyword>
<dbReference type="SMART" id="SM00248">
    <property type="entry name" value="ANK"/>
    <property type="match status" value="3"/>
</dbReference>
<dbReference type="RefSeq" id="XP_021730164.1">
    <property type="nucleotide sequence ID" value="XM_021874472.1"/>
</dbReference>
<dbReference type="OMA" id="YEIMNTT"/>
<dbReference type="PANTHER" id="PTHR24121:SF21">
    <property type="entry name" value="ANKYRIN REPEAT FAMILY PROTEIN"/>
    <property type="match status" value="1"/>
</dbReference>
<reference evidence="1" key="2">
    <citation type="submission" date="2021-03" db="UniProtKB">
        <authorList>
            <consortium name="EnsemblPlants"/>
        </authorList>
    </citation>
    <scope>IDENTIFICATION</scope>
</reference>
<dbReference type="InterPro" id="IPR036770">
    <property type="entry name" value="Ankyrin_rpt-contain_sf"/>
</dbReference>
<sequence length="269" mass="30309">MKEKEIIEKEEEKFLELMGFPLHTTMPSHADARAVVYEIMNTTASSNLIPRRVNTTIAVYPFTTVFNADLLMQLQNNTTTNFQGIPNNTSNGGSNINNNAVAEVRAAIESQNQGVLRIILETQPDLIKATDEKGLTPLSYAASKGFEDIVVYFLDKYPETIYIRNKDKLQSYPIHMACLGGHVRVLEMFHSKFPSPLSSVVDNQGQTILHVAARERGNKLKHVVEYLLRLPEGIKLINKMDEMDCTPLDLARSSKNGEVEQLIMEKIMR</sequence>